<dbReference type="Pfam" id="PF00067">
    <property type="entry name" value="p450"/>
    <property type="match status" value="1"/>
</dbReference>
<dbReference type="SUPFAM" id="SSF48264">
    <property type="entry name" value="Cytochrome P450"/>
    <property type="match status" value="1"/>
</dbReference>
<reference evidence="11 12" key="1">
    <citation type="journal article" date="2020" name="ISME J.">
        <title>Uncovering the hidden diversity of litter-decomposition mechanisms in mushroom-forming fungi.</title>
        <authorList>
            <person name="Floudas D."/>
            <person name="Bentzer J."/>
            <person name="Ahren D."/>
            <person name="Johansson T."/>
            <person name="Persson P."/>
            <person name="Tunlid A."/>
        </authorList>
    </citation>
    <scope>NUCLEOTIDE SEQUENCE [LARGE SCALE GENOMIC DNA]</scope>
    <source>
        <strain evidence="11 12">CBS 661.87</strain>
    </source>
</reference>
<evidence type="ECO:0000256" key="5">
    <source>
        <dbReference type="ARBA" id="ARBA00022723"/>
    </source>
</evidence>
<sequence length="804" mass="90611">MSFVLLLLSCAVAYLWFKTNNGRHPPLPPGPPADPIIGHLRLVPEENQEALFYEWGKIYGDVIHLRFLRRSVIVLNSRRAAVDLLERRSSSYSDRPRMGWVKTVSFMGYGEPVQAREARTLLQHLLTSQEEREAHLSRFSTAIIMQIAYGHQIKSDDDGYLKYTRAVNDAVHNSGSPGKYMPSWFPGTYYATFARANRKPIDDLHNIPFQDVQRQMAEEKAKASFVTHHLEARNLAGVNNLYSIEDIKGAAGTIYGAGAETTWSTMSIFFFAMLLHPECQVRAQQELDAVIGSARLPEFSDQSLLPYLECIMQETLRWRGALPLGVPHSSLGDDIYRGDVHPKRLPCHPQFKSGTLVHPPNADPRSFNPCRYLPRPDGNEKPYFREVFGFGRRICPGRYLADANLWIAMASILATFTMSPFIAEDGIKLIPEATIPFVSGLTRYQKQVGTVTVMRKDGKPLTEESIETIWMFHDYLLDLFGDEPPIAASKATNRATFDRFCQRYKNERLLNKQESFSDMALPLNDLKLAEQQSSIPIPPVSQLVWKEVAHSVDRPSPRISHLENSSYNHPTTTAMIFTQAILFAGAVLVATSAALPMGHNFDIDIRAEPPTGTSVARALKEGGPLAERSITSKGFDVELSTGKSFKRDPEALDLHSRAFSDEDVHMYQRAMDEELYGRSYMETDVLIQRSPSFLSGLKKVAKTAASFFGFKRDGSSELHARAPEPEEIVKRTPSWLSGLKKVAKTAASFFGFRRDGSLNLNSRAEEELYTRSEDSEALFARIVEDELLSRSEDELYSRDVEFEY</sequence>
<dbReference type="InterPro" id="IPR017972">
    <property type="entry name" value="Cyt_P450_CS"/>
</dbReference>
<feature type="chain" id="PRO_5034954220" description="Cytochrome P450" evidence="10">
    <location>
        <begin position="23"/>
        <end position="804"/>
    </location>
</feature>
<evidence type="ECO:0008006" key="13">
    <source>
        <dbReference type="Google" id="ProtNLM"/>
    </source>
</evidence>
<dbReference type="PANTHER" id="PTHR46300:SF5">
    <property type="entry name" value="CYTOCHROME P450"/>
    <property type="match status" value="1"/>
</dbReference>
<keyword evidence="7 9" id="KW-0408">Iron</keyword>
<feature type="binding site" description="axial binding residue" evidence="9">
    <location>
        <position position="395"/>
    </location>
    <ligand>
        <name>heme</name>
        <dbReference type="ChEBI" id="CHEBI:30413"/>
    </ligand>
    <ligandPart>
        <name>Fe</name>
        <dbReference type="ChEBI" id="CHEBI:18248"/>
    </ligandPart>
</feature>
<dbReference type="Proteomes" id="UP000565441">
    <property type="component" value="Unassembled WGS sequence"/>
</dbReference>
<comment type="cofactor">
    <cofactor evidence="1 9">
        <name>heme</name>
        <dbReference type="ChEBI" id="CHEBI:30413"/>
    </cofactor>
</comment>
<accession>A0A8H5M0T5</accession>
<dbReference type="PRINTS" id="PR00463">
    <property type="entry name" value="EP450I"/>
</dbReference>
<dbReference type="EMBL" id="JAACJP010000027">
    <property type="protein sequence ID" value="KAF5376657.1"/>
    <property type="molecule type" value="Genomic_DNA"/>
</dbReference>
<dbReference type="GO" id="GO:0016705">
    <property type="term" value="F:oxidoreductase activity, acting on paired donors, with incorporation or reduction of molecular oxygen"/>
    <property type="evidence" value="ECO:0007669"/>
    <property type="project" value="InterPro"/>
</dbReference>
<dbReference type="Gene3D" id="1.10.630.10">
    <property type="entry name" value="Cytochrome P450"/>
    <property type="match status" value="1"/>
</dbReference>
<keyword evidence="8" id="KW-0503">Monooxygenase</keyword>
<evidence type="ECO:0000256" key="1">
    <source>
        <dbReference type="ARBA" id="ARBA00001971"/>
    </source>
</evidence>
<evidence type="ECO:0000256" key="9">
    <source>
        <dbReference type="PIRSR" id="PIRSR602401-1"/>
    </source>
</evidence>
<protein>
    <recommendedName>
        <fullName evidence="13">Cytochrome P450</fullName>
    </recommendedName>
</protein>
<evidence type="ECO:0000256" key="3">
    <source>
        <dbReference type="ARBA" id="ARBA00010617"/>
    </source>
</evidence>
<keyword evidence="12" id="KW-1185">Reference proteome</keyword>
<dbReference type="InterPro" id="IPR036396">
    <property type="entry name" value="Cyt_P450_sf"/>
</dbReference>
<dbReference type="InterPro" id="IPR050364">
    <property type="entry name" value="Cytochrome_P450_fung"/>
</dbReference>
<evidence type="ECO:0000256" key="2">
    <source>
        <dbReference type="ARBA" id="ARBA00005179"/>
    </source>
</evidence>
<evidence type="ECO:0000256" key="6">
    <source>
        <dbReference type="ARBA" id="ARBA00023002"/>
    </source>
</evidence>
<dbReference type="PROSITE" id="PS00086">
    <property type="entry name" value="CYTOCHROME_P450"/>
    <property type="match status" value="1"/>
</dbReference>
<dbReference type="GO" id="GO:0004497">
    <property type="term" value="F:monooxygenase activity"/>
    <property type="evidence" value="ECO:0007669"/>
    <property type="project" value="UniProtKB-KW"/>
</dbReference>
<comment type="similarity">
    <text evidence="3">Belongs to the cytochrome P450 family.</text>
</comment>
<dbReference type="CDD" id="cd11065">
    <property type="entry name" value="CYP64-like"/>
    <property type="match status" value="1"/>
</dbReference>
<feature type="signal peptide" evidence="10">
    <location>
        <begin position="1"/>
        <end position="22"/>
    </location>
</feature>
<evidence type="ECO:0000313" key="11">
    <source>
        <dbReference type="EMBL" id="KAF5376657.1"/>
    </source>
</evidence>
<dbReference type="AlphaFoldDB" id="A0A8H5M0T5"/>
<evidence type="ECO:0000256" key="7">
    <source>
        <dbReference type="ARBA" id="ARBA00023004"/>
    </source>
</evidence>
<evidence type="ECO:0000256" key="4">
    <source>
        <dbReference type="ARBA" id="ARBA00022617"/>
    </source>
</evidence>
<keyword evidence="5 9" id="KW-0479">Metal-binding</keyword>
<evidence type="ECO:0000256" key="10">
    <source>
        <dbReference type="SAM" id="SignalP"/>
    </source>
</evidence>
<dbReference type="InterPro" id="IPR001128">
    <property type="entry name" value="Cyt_P450"/>
</dbReference>
<comment type="caution">
    <text evidence="11">The sequence shown here is derived from an EMBL/GenBank/DDBJ whole genome shotgun (WGS) entry which is preliminary data.</text>
</comment>
<name>A0A8H5M0T5_9AGAR</name>
<dbReference type="OrthoDB" id="2789670at2759"/>
<organism evidence="11 12">
    <name type="scientific">Tricholomella constricta</name>
    <dbReference type="NCBI Taxonomy" id="117010"/>
    <lineage>
        <taxon>Eukaryota</taxon>
        <taxon>Fungi</taxon>
        <taxon>Dikarya</taxon>
        <taxon>Basidiomycota</taxon>
        <taxon>Agaricomycotina</taxon>
        <taxon>Agaricomycetes</taxon>
        <taxon>Agaricomycetidae</taxon>
        <taxon>Agaricales</taxon>
        <taxon>Tricholomatineae</taxon>
        <taxon>Lyophyllaceae</taxon>
        <taxon>Tricholomella</taxon>
    </lineage>
</organism>
<dbReference type="GO" id="GO:0020037">
    <property type="term" value="F:heme binding"/>
    <property type="evidence" value="ECO:0007669"/>
    <property type="project" value="InterPro"/>
</dbReference>
<comment type="pathway">
    <text evidence="2">Secondary metabolite biosynthesis.</text>
</comment>
<dbReference type="PANTHER" id="PTHR46300">
    <property type="entry name" value="P450, PUTATIVE (EUROFUNG)-RELATED-RELATED"/>
    <property type="match status" value="1"/>
</dbReference>
<dbReference type="InterPro" id="IPR002401">
    <property type="entry name" value="Cyt_P450_E_grp-I"/>
</dbReference>
<keyword evidence="6" id="KW-0560">Oxidoreductase</keyword>
<keyword evidence="10" id="KW-0732">Signal</keyword>
<evidence type="ECO:0000313" key="12">
    <source>
        <dbReference type="Proteomes" id="UP000565441"/>
    </source>
</evidence>
<evidence type="ECO:0000256" key="8">
    <source>
        <dbReference type="ARBA" id="ARBA00023033"/>
    </source>
</evidence>
<proteinExistence type="inferred from homology"/>
<gene>
    <name evidence="11" type="ORF">D9615_007836</name>
</gene>
<keyword evidence="4 9" id="KW-0349">Heme</keyword>
<dbReference type="GO" id="GO:0005506">
    <property type="term" value="F:iron ion binding"/>
    <property type="evidence" value="ECO:0007669"/>
    <property type="project" value="InterPro"/>
</dbReference>